<keyword evidence="4 5" id="KW-0269">Exonuclease</keyword>
<dbReference type="CDD" id="cd04489">
    <property type="entry name" value="ExoVII_LU_OBF"/>
    <property type="match status" value="1"/>
</dbReference>
<keyword evidence="3 5" id="KW-0378">Hydrolase</keyword>
<reference evidence="9 10" key="1">
    <citation type="journal article" date="2015" name="Genome Biol. Evol.">
        <title>Characterization of Three Mycobacterium spp. with Potential Use in Bioremediation by Genome Sequencing and Comparative Genomics.</title>
        <authorList>
            <person name="Das S."/>
            <person name="Pettersson B.M."/>
            <person name="Behra P.R."/>
            <person name="Ramesh M."/>
            <person name="Dasgupta S."/>
            <person name="Bhattacharya A."/>
            <person name="Kirsebom L.A."/>
        </authorList>
    </citation>
    <scope>NUCLEOTIDE SEQUENCE [LARGE SCALE GENOMIC DNA]</scope>
    <source>
        <strain evidence="9 10">DSM 44219</strain>
    </source>
</reference>
<dbReference type="Pfam" id="PF02601">
    <property type="entry name" value="Exonuc_VII_L"/>
    <property type="match status" value="1"/>
</dbReference>
<dbReference type="InterPro" id="IPR003753">
    <property type="entry name" value="Exonuc_VII_L"/>
</dbReference>
<dbReference type="EC" id="3.1.11.6" evidence="5"/>
<dbReference type="GO" id="GO:0005737">
    <property type="term" value="C:cytoplasm"/>
    <property type="evidence" value="ECO:0007669"/>
    <property type="project" value="UniProtKB-SubCell"/>
</dbReference>
<evidence type="ECO:0000259" key="8">
    <source>
        <dbReference type="Pfam" id="PF13742"/>
    </source>
</evidence>
<comment type="subcellular location">
    <subcellularLocation>
        <location evidence="5 6">Cytoplasm</location>
    </subcellularLocation>
</comment>
<dbReference type="AlphaFoldDB" id="A0A0J6VUA9"/>
<dbReference type="OrthoDB" id="9802795at2"/>
<comment type="similarity">
    <text evidence="5 6">Belongs to the XseA family.</text>
</comment>
<gene>
    <name evidence="5 9" type="primary">xseA</name>
    <name evidence="9" type="ORF">MCHUDSM44219_03816</name>
</gene>
<comment type="caution">
    <text evidence="9">The sequence shown here is derived from an EMBL/GenBank/DDBJ whole genome shotgun (WGS) entry which is preliminary data.</text>
</comment>
<dbReference type="EMBL" id="JYNX01000058">
    <property type="protein sequence ID" value="KMO73764.1"/>
    <property type="molecule type" value="Genomic_DNA"/>
</dbReference>
<dbReference type="GO" id="GO:0003676">
    <property type="term" value="F:nucleic acid binding"/>
    <property type="evidence" value="ECO:0007669"/>
    <property type="project" value="InterPro"/>
</dbReference>
<dbReference type="PATRIC" id="fig|1800.3.peg.3846"/>
<comment type="subunit">
    <text evidence="5">Heterooligomer composed of large and small subunits.</text>
</comment>
<dbReference type="HAMAP" id="MF_00378">
    <property type="entry name" value="Exonuc_7_L"/>
    <property type="match status" value="1"/>
</dbReference>
<accession>A0A0J6VUA9</accession>
<evidence type="ECO:0000256" key="6">
    <source>
        <dbReference type="RuleBase" id="RU004355"/>
    </source>
</evidence>
<name>A0A0J6VUA9_MYCCU</name>
<dbReference type="Proteomes" id="UP000036176">
    <property type="component" value="Unassembled WGS sequence"/>
</dbReference>
<dbReference type="PANTHER" id="PTHR30008">
    <property type="entry name" value="EXODEOXYRIBONUCLEASE 7 LARGE SUBUNIT"/>
    <property type="match status" value="1"/>
</dbReference>
<dbReference type="InterPro" id="IPR025824">
    <property type="entry name" value="OB-fold_nuc-bd_dom"/>
</dbReference>
<evidence type="ECO:0000256" key="4">
    <source>
        <dbReference type="ARBA" id="ARBA00022839"/>
    </source>
</evidence>
<keyword evidence="10" id="KW-1185">Reference proteome</keyword>
<sequence length="413" mass="44359">MSAPGQSPENPFPVRGVAIRVAGWIDKLGPVWVEGQIAQLTLRPNSNTAFITLRDPAADMSLSLTCPRDLVTNAPVKMTDGTQVIVYGKPNFYTGRGTFSLRVSDIRAVGVGELLARIERLRRLLDAEGLFDPRLKRPIPFLPGTIGLITGRASAAEHDIMAVASGRWPAVRFEVRNTVVQGPNAVPQIVEALRALDANPEVDVIVLARGGGSVEDLLPFSDETLCREIVRCTTPVVSAIGHEPDNPLCDLVADLRAATPTDAAKRIVPDTAAEQALVNDLRRRSARALRNWVNREQHTLAQLRSRPVLARPLEAINARADEIHRARRAARRDITRLLTAETDRVGHLAARLTTLGPAATLARGYAVVQAVPANGAPHVLHAVADAPAGTRLRVRVSDGAITAVSEGGAGDEE</sequence>
<evidence type="ECO:0000313" key="9">
    <source>
        <dbReference type="EMBL" id="KMO73764.1"/>
    </source>
</evidence>
<evidence type="ECO:0000313" key="10">
    <source>
        <dbReference type="Proteomes" id="UP000036176"/>
    </source>
</evidence>
<evidence type="ECO:0000259" key="7">
    <source>
        <dbReference type="Pfam" id="PF02601"/>
    </source>
</evidence>
<protein>
    <recommendedName>
        <fullName evidence="5">Exodeoxyribonuclease 7 large subunit</fullName>
        <ecNumber evidence="5">3.1.11.6</ecNumber>
    </recommendedName>
    <alternativeName>
        <fullName evidence="5">Exodeoxyribonuclease VII large subunit</fullName>
        <shortName evidence="5">Exonuclease VII large subunit</shortName>
    </alternativeName>
</protein>
<dbReference type="InterPro" id="IPR020579">
    <property type="entry name" value="Exonuc_VII_lsu_C"/>
</dbReference>
<keyword evidence="2 5" id="KW-0540">Nuclease</keyword>
<feature type="domain" description="OB-fold nucleic acid binding" evidence="8">
    <location>
        <begin position="20"/>
        <end position="107"/>
    </location>
</feature>
<dbReference type="Pfam" id="PF13742">
    <property type="entry name" value="tRNA_anti_2"/>
    <property type="match status" value="1"/>
</dbReference>
<dbReference type="GO" id="GO:0008855">
    <property type="term" value="F:exodeoxyribonuclease VII activity"/>
    <property type="evidence" value="ECO:0007669"/>
    <property type="project" value="UniProtKB-UniRule"/>
</dbReference>
<evidence type="ECO:0000256" key="1">
    <source>
        <dbReference type="ARBA" id="ARBA00022490"/>
    </source>
</evidence>
<evidence type="ECO:0000256" key="3">
    <source>
        <dbReference type="ARBA" id="ARBA00022801"/>
    </source>
</evidence>
<dbReference type="GO" id="GO:0006308">
    <property type="term" value="P:DNA catabolic process"/>
    <property type="evidence" value="ECO:0007669"/>
    <property type="project" value="UniProtKB-UniRule"/>
</dbReference>
<dbReference type="NCBIfam" id="TIGR00237">
    <property type="entry name" value="xseA"/>
    <property type="match status" value="1"/>
</dbReference>
<dbReference type="RefSeq" id="WP_048419767.1">
    <property type="nucleotide sequence ID" value="NZ_JYNX01000058.1"/>
</dbReference>
<feature type="domain" description="Exonuclease VII large subunit C-terminal" evidence="7">
    <location>
        <begin position="130"/>
        <end position="332"/>
    </location>
</feature>
<comment type="function">
    <text evidence="5">Bidirectionally degrades single-stranded DNA into large acid-insoluble oligonucleotides, which are then degraded further into small acid-soluble oligonucleotides.</text>
</comment>
<evidence type="ECO:0000256" key="2">
    <source>
        <dbReference type="ARBA" id="ARBA00022722"/>
    </source>
</evidence>
<proteinExistence type="inferred from homology"/>
<dbReference type="PANTHER" id="PTHR30008:SF0">
    <property type="entry name" value="EXODEOXYRIBONUCLEASE 7 LARGE SUBUNIT"/>
    <property type="match status" value="1"/>
</dbReference>
<comment type="catalytic activity">
    <reaction evidence="5 6">
        <text>Exonucleolytic cleavage in either 5'- to 3'- or 3'- to 5'-direction to yield nucleoside 5'-phosphates.</text>
        <dbReference type="EC" id="3.1.11.6"/>
    </reaction>
</comment>
<evidence type="ECO:0000256" key="5">
    <source>
        <dbReference type="HAMAP-Rule" id="MF_00378"/>
    </source>
</evidence>
<dbReference type="GO" id="GO:0009318">
    <property type="term" value="C:exodeoxyribonuclease VII complex"/>
    <property type="evidence" value="ECO:0007669"/>
    <property type="project" value="UniProtKB-UniRule"/>
</dbReference>
<organism evidence="9 10">
    <name type="scientific">Mycolicibacterium chubuense</name>
    <name type="common">Mycobacterium chubuense</name>
    <dbReference type="NCBI Taxonomy" id="1800"/>
    <lineage>
        <taxon>Bacteria</taxon>
        <taxon>Bacillati</taxon>
        <taxon>Actinomycetota</taxon>
        <taxon>Actinomycetes</taxon>
        <taxon>Mycobacteriales</taxon>
        <taxon>Mycobacteriaceae</taxon>
        <taxon>Mycolicibacterium</taxon>
    </lineage>
</organism>
<keyword evidence="1 5" id="KW-0963">Cytoplasm</keyword>